<dbReference type="EMBL" id="CP021255">
    <property type="protein sequence ID" value="AVD72035.1"/>
    <property type="molecule type" value="Genomic_DNA"/>
</dbReference>
<accession>A0A2L1GQR7</accession>
<evidence type="ECO:0000313" key="2">
    <source>
        <dbReference type="Proteomes" id="UP000239867"/>
    </source>
</evidence>
<gene>
    <name evidence="1" type="ORF">CAY53_11580</name>
</gene>
<dbReference type="RefSeq" id="WP_104937240.1">
    <property type="nucleotide sequence ID" value="NZ_CP021255.1"/>
</dbReference>
<organism evidence="1 2">
    <name type="scientific">Desulfobulbus oralis</name>
    <dbReference type="NCBI Taxonomy" id="1986146"/>
    <lineage>
        <taxon>Bacteria</taxon>
        <taxon>Pseudomonadati</taxon>
        <taxon>Thermodesulfobacteriota</taxon>
        <taxon>Desulfobulbia</taxon>
        <taxon>Desulfobulbales</taxon>
        <taxon>Desulfobulbaceae</taxon>
        <taxon>Desulfobulbus</taxon>
    </lineage>
</organism>
<protein>
    <submittedName>
        <fullName evidence="1">Uncharacterized protein</fullName>
    </submittedName>
</protein>
<sequence>MARHMNPGSSTNKTIDAIDRKRERERRYLLKRSREMAPELAILLVQRLMDQHIIETNSVQAVKEVMERQLERLSELDEFDMQYKISPIRNLVPDPNLVSLYLTQYITEDLIDHDNIQDVFGDDLAIYNAVDSILSRIRLQ</sequence>
<dbReference type="AlphaFoldDB" id="A0A2L1GQR7"/>
<reference evidence="1 2" key="1">
    <citation type="journal article" date="2018" name="MBio">
        <title>Insights into the evolution of host association through the isolation and characterization of a novel human periodontal pathobiont, Desulfobulbus oralis.</title>
        <authorList>
            <person name="Cross K.L."/>
            <person name="Chirania P."/>
            <person name="Xiong W."/>
            <person name="Beall C.J."/>
            <person name="Elkins J.G."/>
            <person name="Giannone R.J."/>
            <person name="Griffen A.L."/>
            <person name="Guss A.M."/>
            <person name="Hettich R.L."/>
            <person name="Joshi S.S."/>
            <person name="Mokrzan E.M."/>
            <person name="Martin R.K."/>
            <person name="Zhulin I.B."/>
            <person name="Leys E.J."/>
            <person name="Podar M."/>
        </authorList>
    </citation>
    <scope>NUCLEOTIDE SEQUENCE [LARGE SCALE GENOMIC DNA]</scope>
    <source>
        <strain evidence="1 2">ORNL</strain>
    </source>
</reference>
<name>A0A2L1GQR7_9BACT</name>
<evidence type="ECO:0000313" key="1">
    <source>
        <dbReference type="EMBL" id="AVD72035.1"/>
    </source>
</evidence>
<dbReference type="KEGG" id="deo:CAY53_11580"/>
<proteinExistence type="predicted"/>
<dbReference type="OrthoDB" id="5509144at2"/>
<keyword evidence="2" id="KW-1185">Reference proteome</keyword>
<dbReference type="Proteomes" id="UP000239867">
    <property type="component" value="Chromosome"/>
</dbReference>